<dbReference type="Pfam" id="PF03109">
    <property type="entry name" value="ABC1"/>
    <property type="match status" value="1"/>
</dbReference>
<dbReference type="VEuPathDB" id="VectorBase:GAUT050569"/>
<dbReference type="SUPFAM" id="SSF52047">
    <property type="entry name" value="RNI-like"/>
    <property type="match status" value="1"/>
</dbReference>
<dbReference type="EnsemblMetazoa" id="GAUT050569-RA">
    <property type="protein sequence ID" value="GAUT050569-PA"/>
    <property type="gene ID" value="GAUT050569"/>
</dbReference>
<protein>
    <recommendedName>
        <fullName evidence="1">ABC1 atypical kinase-like domain-containing protein</fullName>
    </recommendedName>
</protein>
<reference evidence="2" key="1">
    <citation type="submission" date="2020-05" db="UniProtKB">
        <authorList>
            <consortium name="EnsemblMetazoa"/>
        </authorList>
    </citation>
    <scope>IDENTIFICATION</scope>
    <source>
        <strain evidence="2">TTRI</strain>
    </source>
</reference>
<evidence type="ECO:0000313" key="3">
    <source>
        <dbReference type="Proteomes" id="UP000078200"/>
    </source>
</evidence>
<keyword evidence="3" id="KW-1185">Reference proteome</keyword>
<organism evidence="2 3">
    <name type="scientific">Glossina austeni</name>
    <name type="common">Savannah tsetse fly</name>
    <dbReference type="NCBI Taxonomy" id="7395"/>
    <lineage>
        <taxon>Eukaryota</taxon>
        <taxon>Metazoa</taxon>
        <taxon>Ecdysozoa</taxon>
        <taxon>Arthropoda</taxon>
        <taxon>Hexapoda</taxon>
        <taxon>Insecta</taxon>
        <taxon>Pterygota</taxon>
        <taxon>Neoptera</taxon>
        <taxon>Endopterygota</taxon>
        <taxon>Diptera</taxon>
        <taxon>Brachycera</taxon>
        <taxon>Muscomorpha</taxon>
        <taxon>Hippoboscoidea</taxon>
        <taxon>Glossinidae</taxon>
        <taxon>Glossina</taxon>
    </lineage>
</organism>
<name>A0A1A9VX89_GLOAU</name>
<accession>A0A1A9VX89</accession>
<feature type="domain" description="ABC1 atypical kinase-like" evidence="1">
    <location>
        <begin position="165"/>
        <end position="207"/>
    </location>
</feature>
<dbReference type="InterPro" id="IPR004147">
    <property type="entry name" value="ABC1_dom"/>
</dbReference>
<dbReference type="AlphaFoldDB" id="A0A1A9VX89"/>
<dbReference type="Proteomes" id="UP000078200">
    <property type="component" value="Unassembled WGS sequence"/>
</dbReference>
<dbReference type="STRING" id="7395.A0A1A9VX89"/>
<evidence type="ECO:0000313" key="2">
    <source>
        <dbReference type="EnsemblMetazoa" id="GAUT050569-PA"/>
    </source>
</evidence>
<sequence>MSDVMNIEINEEFTTNRAPSLRWLEVNISHIENSKSYGVKFEKIFKKCVQLEVLIIKTEAAFSRNGISKAIVTSLPEENCLKTIDFQHVNISLWEFVLQKWSKSLECVRCLGFIRYFNEQWSPFNDKLRHLELYWCDWCENFLNVIAPKKNTMNLLFQVFMKSSKTGKAELVLLDHGLYEELPAAVRKPLCEFWEATVLKDEHRMFKSARKLGINDYMKFAEVLFQHPPGYQDFSQLV</sequence>
<evidence type="ECO:0000259" key="1">
    <source>
        <dbReference type="Pfam" id="PF03109"/>
    </source>
</evidence>
<proteinExistence type="predicted"/>